<dbReference type="InterPro" id="IPR011989">
    <property type="entry name" value="ARM-like"/>
</dbReference>
<organism evidence="8 9">
    <name type="scientific">Penstemon davidsonii</name>
    <dbReference type="NCBI Taxonomy" id="160366"/>
    <lineage>
        <taxon>Eukaryota</taxon>
        <taxon>Viridiplantae</taxon>
        <taxon>Streptophyta</taxon>
        <taxon>Embryophyta</taxon>
        <taxon>Tracheophyta</taxon>
        <taxon>Spermatophyta</taxon>
        <taxon>Magnoliopsida</taxon>
        <taxon>eudicotyledons</taxon>
        <taxon>Gunneridae</taxon>
        <taxon>Pentapetalae</taxon>
        <taxon>asterids</taxon>
        <taxon>lamiids</taxon>
        <taxon>Lamiales</taxon>
        <taxon>Plantaginaceae</taxon>
        <taxon>Cheloneae</taxon>
        <taxon>Penstemon</taxon>
    </lineage>
</organism>
<dbReference type="CDD" id="cd16664">
    <property type="entry name" value="RING-Ubox_PUB"/>
    <property type="match status" value="1"/>
</dbReference>
<reference evidence="8 9" key="1">
    <citation type="journal article" date="2023" name="bioRxiv">
        <title>Genome report: Whole genome sequence and annotation of Penstemon davidsonii.</title>
        <authorList>
            <person name="Ostevik K.L."/>
            <person name="Alabady M."/>
            <person name="Zhang M."/>
            <person name="Rausher M.D."/>
        </authorList>
    </citation>
    <scope>NUCLEOTIDE SEQUENCE [LARGE SCALE GENOMIC DNA]</scope>
    <source>
        <strain evidence="8">DNT005</strain>
        <tissue evidence="8">Whole leaf</tissue>
    </source>
</reference>
<protein>
    <recommendedName>
        <fullName evidence="3">RING-type E3 ubiquitin transferase</fullName>
        <ecNumber evidence="3">2.3.2.27</ecNumber>
    </recommendedName>
</protein>
<evidence type="ECO:0000313" key="9">
    <source>
        <dbReference type="Proteomes" id="UP001291926"/>
    </source>
</evidence>
<dbReference type="PANTHER" id="PTHR47446">
    <property type="entry name" value="RING-TYPE E3 UBIQUITIN TRANSFERASE"/>
    <property type="match status" value="1"/>
</dbReference>
<dbReference type="InterPro" id="IPR055566">
    <property type="entry name" value="ARM_LIN"/>
</dbReference>
<evidence type="ECO:0000256" key="3">
    <source>
        <dbReference type="ARBA" id="ARBA00012483"/>
    </source>
</evidence>
<dbReference type="SUPFAM" id="SSF48371">
    <property type="entry name" value="ARM repeat"/>
    <property type="match status" value="1"/>
</dbReference>
<dbReference type="SUPFAM" id="SSF50978">
    <property type="entry name" value="WD40 repeat-like"/>
    <property type="match status" value="1"/>
</dbReference>
<evidence type="ECO:0000259" key="7">
    <source>
        <dbReference type="PROSITE" id="PS51698"/>
    </source>
</evidence>
<evidence type="ECO:0000256" key="5">
    <source>
        <dbReference type="PROSITE-ProRule" id="PRU00221"/>
    </source>
</evidence>
<dbReference type="InterPro" id="IPR056512">
    <property type="entry name" value="LIN_N"/>
</dbReference>
<dbReference type="Pfam" id="PF00400">
    <property type="entry name" value="WD40"/>
    <property type="match status" value="1"/>
</dbReference>
<sequence>MSATASTSSQILHHTTAFLSETLSQPELRHHLFSTFLQTLPSKLTKPLNFASQTVENAISTTIPSIRSSSLRLAEKLLLSNSNNSFSSFLLSLIYSLCNRTFDASLNLLDVFYIDPPLARLEIAPFLFQELFLIHFNPILDWYNEERLKILSSLSLSYGYNSDDERSIISTTTCLSKISGDQAIGLKDLERDHEDLLDFNCRIFVEYFKQVLRNNDAEDMIVPPLILLRKPSEGDHDDDDDDKVVFSDEVKIKTQEFGSTNRRSLDSSMEDVNKSPGGGKHAPPKDFVCPITTHIFNDPVTLETGQTYERRAIQEWIDRGNSSCPITRQNLISTHLPKTNYVLKRLIASWQEKNPSSPKLKPEKILSVSPNSVISQATIDGTMSELRVSITNLCTSEILKEAEMAVLKIERFWIQANIEIEMQSLLSKPPVINGLVEILFNSVDTQVLKSTVLLLSELASRDENVIQTLTRVDSDVECVIELFKKGLLEAVVLVYLLRPTVVSLIEMDIVDYLLVMLSNREDDDFPMMCINPKTAALILLGDILRNSSEESLLVIVRSIVSTKTIDKIVASLKAKQVNERIAAVSILLRCILEDGKCRNIVADKAELAFVLESFAEVNDGEQFEIVHFLSELVKLNRRNLNEQILHFLKDEGTFSTMHTLLIYLQNSLHDQSPIVAGLLLQLDLLDEPRKMSIYREEAIDTLISCLRNSEFPVTQISAAETILSLQGRFSYSGKSLARAILLKRAGLDRNYKAFMRKDQRRQKISADAQDTMEEEKASEEWERKVAFVLVSHEFGLLFEALAEGLKSKYEELHSICFMASTWLVYMLSILPDTGIRGAARVCLLKHFVIIFRSEKNTDDRVLSLLALNTFIRDPEGLHDLTPHMKDILKDLRELKKSSALAFQMLKVFSEEHDNSADIWNHKEISQEDCSINGEVLAITCFKAKVFSGHSDGTIKVWRSGVSELHLVQEIREHTKPVTSLAILHSSEKLYSGSLDRTIRVYTLFFYASSAP</sequence>
<dbReference type="Pfam" id="PF23654">
    <property type="entry name" value="ARM_LIN_2nd"/>
    <property type="match status" value="1"/>
</dbReference>
<dbReference type="Gene3D" id="3.30.40.10">
    <property type="entry name" value="Zinc/RING finger domain, C3HC4 (zinc finger)"/>
    <property type="match status" value="1"/>
</dbReference>
<dbReference type="PANTHER" id="PTHR47446:SF2">
    <property type="entry name" value="RING-TYPE E3 UBIQUITIN TRANSFERASE"/>
    <property type="match status" value="1"/>
</dbReference>
<proteinExistence type="predicted"/>
<evidence type="ECO:0000256" key="4">
    <source>
        <dbReference type="ARBA" id="ARBA00022679"/>
    </source>
</evidence>
<dbReference type="PROSITE" id="PS50082">
    <property type="entry name" value="WD_REPEATS_2"/>
    <property type="match status" value="1"/>
</dbReference>
<dbReference type="SMART" id="SM00320">
    <property type="entry name" value="WD40"/>
    <property type="match status" value="2"/>
</dbReference>
<evidence type="ECO:0000313" key="8">
    <source>
        <dbReference type="EMBL" id="KAK4481228.1"/>
    </source>
</evidence>
<comment type="pathway">
    <text evidence="2">Protein modification; protein ubiquitination.</text>
</comment>
<dbReference type="Pfam" id="PF23568">
    <property type="entry name" value="ARM_LIN"/>
    <property type="match status" value="1"/>
</dbReference>
<keyword evidence="9" id="KW-1185">Reference proteome</keyword>
<gene>
    <name evidence="8" type="ORF">RD792_012111</name>
</gene>
<dbReference type="SUPFAM" id="SSF57850">
    <property type="entry name" value="RING/U-box"/>
    <property type="match status" value="1"/>
</dbReference>
<dbReference type="Proteomes" id="UP001291926">
    <property type="component" value="Unassembled WGS sequence"/>
</dbReference>
<dbReference type="Gene3D" id="2.130.10.10">
    <property type="entry name" value="YVTN repeat-like/Quinoprotein amine dehydrogenase"/>
    <property type="match status" value="1"/>
</dbReference>
<accession>A0ABR0CXD4</accession>
<feature type="domain" description="U-box" evidence="7">
    <location>
        <begin position="282"/>
        <end position="357"/>
    </location>
</feature>
<dbReference type="PROSITE" id="PS51698">
    <property type="entry name" value="U_BOX"/>
    <property type="match status" value="1"/>
</dbReference>
<feature type="region of interest" description="Disordered" evidence="6">
    <location>
        <begin position="257"/>
        <end position="284"/>
    </location>
</feature>
<dbReference type="Pfam" id="PF23628">
    <property type="entry name" value="ARM_LIN_C"/>
    <property type="match status" value="1"/>
</dbReference>
<keyword evidence="5" id="KW-0853">WD repeat</keyword>
<dbReference type="Pfam" id="PF04564">
    <property type="entry name" value="U-box"/>
    <property type="match status" value="1"/>
</dbReference>
<dbReference type="InterPro" id="IPR056514">
    <property type="entry name" value="ARM_LIN_2nd"/>
</dbReference>
<dbReference type="SMART" id="SM00504">
    <property type="entry name" value="Ubox"/>
    <property type="match status" value="1"/>
</dbReference>
<evidence type="ECO:0000256" key="6">
    <source>
        <dbReference type="SAM" id="MobiDB-lite"/>
    </source>
</evidence>
<dbReference type="InterPro" id="IPR036322">
    <property type="entry name" value="WD40_repeat_dom_sf"/>
</dbReference>
<dbReference type="InterPro" id="IPR052858">
    <property type="entry name" value="E3_ubiquitin-ligase_LIN"/>
</dbReference>
<dbReference type="EMBL" id="JAYDYQ010002685">
    <property type="protein sequence ID" value="KAK4481228.1"/>
    <property type="molecule type" value="Genomic_DNA"/>
</dbReference>
<dbReference type="InterPro" id="IPR013083">
    <property type="entry name" value="Znf_RING/FYVE/PHD"/>
</dbReference>
<keyword evidence="4" id="KW-0808">Transferase</keyword>
<dbReference type="InterPro" id="IPR045210">
    <property type="entry name" value="RING-Ubox_PUB"/>
</dbReference>
<comment type="catalytic activity">
    <reaction evidence="1">
        <text>S-ubiquitinyl-[E2 ubiquitin-conjugating enzyme]-L-cysteine + [acceptor protein]-L-lysine = [E2 ubiquitin-conjugating enzyme]-L-cysteine + N(6)-ubiquitinyl-[acceptor protein]-L-lysine.</text>
        <dbReference type="EC" id="2.3.2.27"/>
    </reaction>
</comment>
<dbReference type="EC" id="2.3.2.27" evidence="3"/>
<name>A0ABR0CXD4_9LAMI</name>
<feature type="repeat" description="WD" evidence="5">
    <location>
        <begin position="970"/>
        <end position="1003"/>
    </location>
</feature>
<dbReference type="InterPro" id="IPR016024">
    <property type="entry name" value="ARM-type_fold"/>
</dbReference>
<evidence type="ECO:0000256" key="2">
    <source>
        <dbReference type="ARBA" id="ARBA00004906"/>
    </source>
</evidence>
<dbReference type="InterPro" id="IPR003613">
    <property type="entry name" value="Ubox_domain"/>
</dbReference>
<evidence type="ECO:0000256" key="1">
    <source>
        <dbReference type="ARBA" id="ARBA00000900"/>
    </source>
</evidence>
<dbReference type="Gene3D" id="1.25.10.10">
    <property type="entry name" value="Leucine-rich Repeat Variant"/>
    <property type="match status" value="1"/>
</dbReference>
<dbReference type="PROSITE" id="PS50294">
    <property type="entry name" value="WD_REPEATS_REGION"/>
    <property type="match status" value="1"/>
</dbReference>
<comment type="caution">
    <text evidence="8">The sequence shown here is derived from an EMBL/GenBank/DDBJ whole genome shotgun (WGS) entry which is preliminary data.</text>
</comment>
<dbReference type="InterPro" id="IPR015943">
    <property type="entry name" value="WD40/YVTN_repeat-like_dom_sf"/>
</dbReference>
<dbReference type="InterPro" id="IPR001680">
    <property type="entry name" value="WD40_rpt"/>
</dbReference>